<dbReference type="InterPro" id="IPR001179">
    <property type="entry name" value="PPIase_FKBP_dom"/>
</dbReference>
<dbReference type="Pfam" id="PF00254">
    <property type="entry name" value="FKBP_C"/>
    <property type="match status" value="1"/>
</dbReference>
<evidence type="ECO:0000259" key="8">
    <source>
        <dbReference type="PROSITE" id="PS50059"/>
    </source>
</evidence>
<dbReference type="GO" id="GO:0005783">
    <property type="term" value="C:endoplasmic reticulum"/>
    <property type="evidence" value="ECO:0007669"/>
    <property type="project" value="TreeGrafter"/>
</dbReference>
<feature type="chain" id="PRO_5034173082" description="peptidylprolyl isomerase" evidence="7">
    <location>
        <begin position="22"/>
        <end position="187"/>
    </location>
</feature>
<keyword evidence="10" id="KW-1185">Reference proteome</keyword>
<accession>A0A8H7UZJ7</accession>
<comment type="catalytic activity">
    <reaction evidence="1 5">
        <text>[protein]-peptidylproline (omega=180) = [protein]-peptidylproline (omega=0)</text>
        <dbReference type="Rhea" id="RHEA:16237"/>
        <dbReference type="Rhea" id="RHEA-COMP:10747"/>
        <dbReference type="Rhea" id="RHEA-COMP:10748"/>
        <dbReference type="ChEBI" id="CHEBI:83833"/>
        <dbReference type="ChEBI" id="CHEBI:83834"/>
        <dbReference type="EC" id="5.2.1.8"/>
    </reaction>
</comment>
<dbReference type="SUPFAM" id="SSF54534">
    <property type="entry name" value="FKBP-like"/>
    <property type="match status" value="1"/>
</dbReference>
<dbReference type="PANTHER" id="PTHR45779">
    <property type="entry name" value="PEPTIDYLPROLYL ISOMERASE"/>
    <property type="match status" value="1"/>
</dbReference>
<evidence type="ECO:0000256" key="7">
    <source>
        <dbReference type="SAM" id="SignalP"/>
    </source>
</evidence>
<name>A0A8H7UZJ7_9FUNG</name>
<keyword evidence="6" id="KW-0812">Transmembrane</keyword>
<keyword evidence="7" id="KW-0732">Signal</keyword>
<keyword evidence="4 5" id="KW-0413">Isomerase</keyword>
<comment type="caution">
    <text evidence="9">The sequence shown here is derived from an EMBL/GenBank/DDBJ whole genome shotgun (WGS) entry which is preliminary data.</text>
</comment>
<proteinExistence type="predicted"/>
<dbReference type="Proteomes" id="UP000603453">
    <property type="component" value="Unassembled WGS sequence"/>
</dbReference>
<keyword evidence="6" id="KW-1133">Transmembrane helix</keyword>
<evidence type="ECO:0000313" key="10">
    <source>
        <dbReference type="Proteomes" id="UP000603453"/>
    </source>
</evidence>
<dbReference type="GO" id="GO:0003755">
    <property type="term" value="F:peptidyl-prolyl cis-trans isomerase activity"/>
    <property type="evidence" value="ECO:0007669"/>
    <property type="project" value="UniProtKB-KW"/>
</dbReference>
<dbReference type="EMBL" id="JAEPRD010000120">
    <property type="protein sequence ID" value="KAG2197858.1"/>
    <property type="molecule type" value="Genomic_DNA"/>
</dbReference>
<evidence type="ECO:0000256" key="6">
    <source>
        <dbReference type="SAM" id="Phobius"/>
    </source>
</evidence>
<feature type="domain" description="PPIase FKBP-type" evidence="8">
    <location>
        <begin position="51"/>
        <end position="139"/>
    </location>
</feature>
<dbReference type="AlphaFoldDB" id="A0A8H7UZJ7"/>
<dbReference type="EC" id="5.2.1.8" evidence="2 5"/>
<keyword evidence="6" id="KW-0472">Membrane</keyword>
<dbReference type="PROSITE" id="PS50059">
    <property type="entry name" value="FKBP_PPIASE"/>
    <property type="match status" value="1"/>
</dbReference>
<evidence type="ECO:0000256" key="3">
    <source>
        <dbReference type="ARBA" id="ARBA00023110"/>
    </source>
</evidence>
<organism evidence="9 10">
    <name type="scientific">Mucor saturninus</name>
    <dbReference type="NCBI Taxonomy" id="64648"/>
    <lineage>
        <taxon>Eukaryota</taxon>
        <taxon>Fungi</taxon>
        <taxon>Fungi incertae sedis</taxon>
        <taxon>Mucoromycota</taxon>
        <taxon>Mucoromycotina</taxon>
        <taxon>Mucoromycetes</taxon>
        <taxon>Mucorales</taxon>
        <taxon>Mucorineae</taxon>
        <taxon>Mucoraceae</taxon>
        <taxon>Mucor</taxon>
    </lineage>
</organism>
<dbReference type="OrthoDB" id="1902587at2759"/>
<dbReference type="InterPro" id="IPR046357">
    <property type="entry name" value="PPIase_dom_sf"/>
</dbReference>
<evidence type="ECO:0000256" key="1">
    <source>
        <dbReference type="ARBA" id="ARBA00000971"/>
    </source>
</evidence>
<sequence>MLFSNIFKLSALITLVATVYANNEADLEQPTKLLGGVLKRPEKCGFKVSSNSEVLYHYRARVWGEDEFYENTYEGEPLKVKFGRDKIMKGLEQGMHGMCEGEVRRLLIPAEYAYGEIGLPHLVPGNTAVIYEVEVVDVNSPFSNPWFWTGLSFMAFVYVYYGRLQKFLTKSDSSDYLKNKAAEKKSE</sequence>
<evidence type="ECO:0000256" key="5">
    <source>
        <dbReference type="PROSITE-ProRule" id="PRU00277"/>
    </source>
</evidence>
<protein>
    <recommendedName>
        <fullName evidence="2 5">peptidylprolyl isomerase</fullName>
        <ecNumber evidence="2 5">5.2.1.8</ecNumber>
    </recommendedName>
</protein>
<reference evidence="9" key="1">
    <citation type="submission" date="2020-12" db="EMBL/GenBank/DDBJ databases">
        <title>Metabolic potential, ecology and presence of endohyphal bacteria is reflected in genomic diversity of Mucoromycotina.</title>
        <authorList>
            <person name="Muszewska A."/>
            <person name="Okrasinska A."/>
            <person name="Steczkiewicz K."/>
            <person name="Drgas O."/>
            <person name="Orlowska M."/>
            <person name="Perlinska-Lenart U."/>
            <person name="Aleksandrzak-Piekarczyk T."/>
            <person name="Szatraj K."/>
            <person name="Zielenkiewicz U."/>
            <person name="Pilsyk S."/>
            <person name="Malc E."/>
            <person name="Mieczkowski P."/>
            <person name="Kruszewska J.S."/>
            <person name="Biernat P."/>
            <person name="Pawlowska J."/>
        </authorList>
    </citation>
    <scope>NUCLEOTIDE SEQUENCE</scope>
    <source>
        <strain evidence="9">WA0000017839</strain>
    </source>
</reference>
<feature type="signal peptide" evidence="7">
    <location>
        <begin position="1"/>
        <end position="21"/>
    </location>
</feature>
<feature type="transmembrane region" description="Helical" evidence="6">
    <location>
        <begin position="145"/>
        <end position="161"/>
    </location>
</feature>
<evidence type="ECO:0000256" key="2">
    <source>
        <dbReference type="ARBA" id="ARBA00013194"/>
    </source>
</evidence>
<dbReference type="Gene3D" id="3.10.50.40">
    <property type="match status" value="1"/>
</dbReference>
<dbReference type="InterPro" id="IPR044609">
    <property type="entry name" value="FKBP2/11"/>
</dbReference>
<keyword evidence="3 5" id="KW-0697">Rotamase</keyword>
<dbReference type="PANTHER" id="PTHR45779:SF7">
    <property type="entry name" value="PEPTIDYLPROLYL ISOMERASE"/>
    <property type="match status" value="1"/>
</dbReference>
<evidence type="ECO:0000313" key="9">
    <source>
        <dbReference type="EMBL" id="KAG2197858.1"/>
    </source>
</evidence>
<gene>
    <name evidence="9" type="ORF">INT47_003527</name>
</gene>
<evidence type="ECO:0000256" key="4">
    <source>
        <dbReference type="ARBA" id="ARBA00023235"/>
    </source>
</evidence>